<dbReference type="InterPro" id="IPR044635">
    <property type="entry name" value="UBP14-like"/>
</dbReference>
<dbReference type="GO" id="GO:0016787">
    <property type="term" value="F:hydrolase activity"/>
    <property type="evidence" value="ECO:0007669"/>
    <property type="project" value="UniProtKB-KW"/>
</dbReference>
<dbReference type="EC" id="3.4.19.12" evidence="2"/>
<sequence length="510" mass="57655">DLRELNVTRGESLEALQATQARLLQNNTLEDSLVAGSVQAHGKSFRARVAKGKQTVFGPPRATREAAEQDLRELNVTRGESLEALQATQARLFEARGREAIQNDMEQCFQFWFTEGSTEKPLPAKLQRFAAEGTGSELVSAERLLMEDFWLVEKVAQQPGVEWLQDLGLVLRLDYGSRPTGTSGLATSTSWAGLRSLGNTCYVNSLVQCFRACGPLRKDIGSAEDEKGSLGKLLSSLLHRLAENRWDFLAPFELVSELHRAEPIKFQVGEAAYSDVSECCATLLRTCVTDQNLILANQAHPEQGIERLEAERHMREQERSAAEKRARDAGDHVPGRRGVMFAETLKTLMRLSSSYRRCHWKSASEILFPILYQHLTFASHRTWKSYTKKAIFFCFEAWRRRYGDSVLRAQASASTAAETEPLLFRREGLDDVVLQGWRKVAREDELLREIQYVYIGPQGQQCADLYTAYEEYQGAHLSKRRPEHKLTIMQELLTLHAVQEKVLPTDMSSD</sequence>
<keyword evidence="5 8" id="KW-0378">Hydrolase</keyword>
<dbReference type="Pfam" id="PF00443">
    <property type="entry name" value="UCH"/>
    <property type="match status" value="1"/>
</dbReference>
<reference evidence="8 9" key="1">
    <citation type="submission" date="2024-02" db="EMBL/GenBank/DDBJ databases">
        <authorList>
            <person name="Chen Y."/>
            <person name="Shah S."/>
            <person name="Dougan E. K."/>
            <person name="Thang M."/>
            <person name="Chan C."/>
        </authorList>
    </citation>
    <scope>NUCLEOTIDE SEQUENCE [LARGE SCALE GENOMIC DNA]</scope>
</reference>
<evidence type="ECO:0000313" key="8">
    <source>
        <dbReference type="EMBL" id="CAK9075834.1"/>
    </source>
</evidence>
<dbReference type="EMBL" id="CAXAMM010036491">
    <property type="protein sequence ID" value="CAK9075834.1"/>
    <property type="molecule type" value="Genomic_DNA"/>
</dbReference>
<dbReference type="InterPro" id="IPR038765">
    <property type="entry name" value="Papain-like_cys_pep_sf"/>
</dbReference>
<organism evidence="8 9">
    <name type="scientific">Durusdinium trenchii</name>
    <dbReference type="NCBI Taxonomy" id="1381693"/>
    <lineage>
        <taxon>Eukaryota</taxon>
        <taxon>Sar</taxon>
        <taxon>Alveolata</taxon>
        <taxon>Dinophyceae</taxon>
        <taxon>Suessiales</taxon>
        <taxon>Symbiodiniaceae</taxon>
        <taxon>Durusdinium</taxon>
    </lineage>
</organism>
<keyword evidence="4" id="KW-0833">Ubl conjugation pathway</keyword>
<comment type="catalytic activity">
    <reaction evidence="1">
        <text>Thiol-dependent hydrolysis of ester, thioester, amide, peptide and isopeptide bonds formed by the C-terminal Gly of ubiquitin (a 76-residue protein attached to proteins as an intracellular targeting signal).</text>
        <dbReference type="EC" id="3.4.19.12"/>
    </reaction>
</comment>
<evidence type="ECO:0000256" key="1">
    <source>
        <dbReference type="ARBA" id="ARBA00000707"/>
    </source>
</evidence>
<name>A0ABP0PLQ4_9DINO</name>
<dbReference type="PROSITE" id="PS00972">
    <property type="entry name" value="USP_1"/>
    <property type="match status" value="1"/>
</dbReference>
<evidence type="ECO:0000256" key="6">
    <source>
        <dbReference type="ARBA" id="ARBA00022807"/>
    </source>
</evidence>
<dbReference type="InterPro" id="IPR001394">
    <property type="entry name" value="Peptidase_C19_UCH"/>
</dbReference>
<evidence type="ECO:0000256" key="4">
    <source>
        <dbReference type="ARBA" id="ARBA00022786"/>
    </source>
</evidence>
<dbReference type="PANTHER" id="PTHR43982">
    <property type="entry name" value="UBIQUITIN CARBOXYL-TERMINAL HYDROLASE"/>
    <property type="match status" value="1"/>
</dbReference>
<evidence type="ECO:0000256" key="5">
    <source>
        <dbReference type="ARBA" id="ARBA00022801"/>
    </source>
</evidence>
<dbReference type="Gene3D" id="3.90.70.10">
    <property type="entry name" value="Cysteine proteinases"/>
    <property type="match status" value="1"/>
</dbReference>
<proteinExistence type="predicted"/>
<evidence type="ECO:0000256" key="3">
    <source>
        <dbReference type="ARBA" id="ARBA00022670"/>
    </source>
</evidence>
<keyword evidence="9" id="KW-1185">Reference proteome</keyword>
<evidence type="ECO:0000256" key="2">
    <source>
        <dbReference type="ARBA" id="ARBA00012759"/>
    </source>
</evidence>
<comment type="caution">
    <text evidence="8">The sequence shown here is derived from an EMBL/GenBank/DDBJ whole genome shotgun (WGS) entry which is preliminary data.</text>
</comment>
<keyword evidence="6" id="KW-0788">Thiol protease</keyword>
<dbReference type="SUPFAM" id="SSF54001">
    <property type="entry name" value="Cysteine proteinases"/>
    <property type="match status" value="1"/>
</dbReference>
<protein>
    <recommendedName>
        <fullName evidence="2">ubiquitinyl hydrolase 1</fullName>
        <ecNumber evidence="2">3.4.19.12</ecNumber>
    </recommendedName>
</protein>
<evidence type="ECO:0000313" key="9">
    <source>
        <dbReference type="Proteomes" id="UP001642464"/>
    </source>
</evidence>
<evidence type="ECO:0000259" key="7">
    <source>
        <dbReference type="Pfam" id="PF00443"/>
    </source>
</evidence>
<keyword evidence="3" id="KW-0645">Protease</keyword>
<feature type="domain" description="Peptidase C19 ubiquitin carboxyl-terminal hydrolase" evidence="7">
    <location>
        <begin position="193"/>
        <end position="306"/>
    </location>
</feature>
<dbReference type="PANTHER" id="PTHR43982:SF1">
    <property type="entry name" value="UBIQUITIN CARBOXYL-TERMINAL HYDROLASE 14"/>
    <property type="match status" value="1"/>
</dbReference>
<dbReference type="InterPro" id="IPR018200">
    <property type="entry name" value="USP_CS"/>
</dbReference>
<feature type="non-terminal residue" evidence="8">
    <location>
        <position position="1"/>
    </location>
</feature>
<accession>A0ABP0PLQ4</accession>
<dbReference type="Proteomes" id="UP001642464">
    <property type="component" value="Unassembled WGS sequence"/>
</dbReference>
<gene>
    <name evidence="8" type="ORF">SCF082_LOCUS36663</name>
</gene>